<feature type="transmembrane region" description="Helical" evidence="1">
    <location>
        <begin position="37"/>
        <end position="55"/>
    </location>
</feature>
<protein>
    <recommendedName>
        <fullName evidence="2">CBU-0592-like domain-containing protein</fullName>
    </recommendedName>
</protein>
<keyword evidence="1" id="KW-1133">Transmembrane helix</keyword>
<keyword evidence="4" id="KW-1185">Reference proteome</keyword>
<reference evidence="3 4" key="1">
    <citation type="submission" date="2016-10" db="EMBL/GenBank/DDBJ databases">
        <authorList>
            <person name="de Groot N.N."/>
        </authorList>
    </citation>
    <scope>NUCLEOTIDE SEQUENCE [LARGE SCALE GENOMIC DNA]</scope>
    <source>
        <strain evidence="3 4">DSM 26515</strain>
    </source>
</reference>
<dbReference type="OrthoDB" id="5957557at2"/>
<dbReference type="EMBL" id="FNYC01000006">
    <property type="protein sequence ID" value="SEJ36612.1"/>
    <property type="molecule type" value="Genomic_DNA"/>
</dbReference>
<accession>A0A1H6YH95</accession>
<proteinExistence type="predicted"/>
<feature type="transmembrane region" description="Helical" evidence="1">
    <location>
        <begin position="61"/>
        <end position="80"/>
    </location>
</feature>
<dbReference type="NCBIfam" id="NF047864">
    <property type="entry name" value="CBU_0592_membra"/>
    <property type="match status" value="1"/>
</dbReference>
<dbReference type="STRING" id="529704.SAMN02927913_2275"/>
<organism evidence="3 4">
    <name type="scientific">Frateuria terrea</name>
    <dbReference type="NCBI Taxonomy" id="529704"/>
    <lineage>
        <taxon>Bacteria</taxon>
        <taxon>Pseudomonadati</taxon>
        <taxon>Pseudomonadota</taxon>
        <taxon>Gammaproteobacteria</taxon>
        <taxon>Lysobacterales</taxon>
        <taxon>Rhodanobacteraceae</taxon>
        <taxon>Frateuria</taxon>
    </lineage>
</organism>
<evidence type="ECO:0000256" key="1">
    <source>
        <dbReference type="SAM" id="Phobius"/>
    </source>
</evidence>
<evidence type="ECO:0000259" key="2">
    <source>
        <dbReference type="Pfam" id="PF26604"/>
    </source>
</evidence>
<dbReference type="AlphaFoldDB" id="A0A1H6YH95"/>
<evidence type="ECO:0000313" key="4">
    <source>
        <dbReference type="Proteomes" id="UP000199420"/>
    </source>
</evidence>
<dbReference type="RefSeq" id="WP_091336984.1">
    <property type="nucleotide sequence ID" value="NZ_FNYC01000006.1"/>
</dbReference>
<dbReference type="InterPro" id="IPR058058">
    <property type="entry name" value="CBU_0592-like"/>
</dbReference>
<dbReference type="Proteomes" id="UP000199420">
    <property type="component" value="Unassembled WGS sequence"/>
</dbReference>
<feature type="transmembrane region" description="Helical" evidence="1">
    <location>
        <begin position="6"/>
        <end position="25"/>
    </location>
</feature>
<gene>
    <name evidence="3" type="ORF">SAMN04487997_3166</name>
</gene>
<dbReference type="Pfam" id="PF26604">
    <property type="entry name" value="CBU_0592"/>
    <property type="match status" value="1"/>
</dbReference>
<keyword evidence="1" id="KW-0812">Transmembrane</keyword>
<keyword evidence="1" id="KW-0472">Membrane</keyword>
<feature type="domain" description="CBU-0592-like" evidence="2">
    <location>
        <begin position="7"/>
        <end position="83"/>
    </location>
</feature>
<evidence type="ECO:0000313" key="3">
    <source>
        <dbReference type="EMBL" id="SEJ36612.1"/>
    </source>
</evidence>
<sequence>MSTLFWYDWAGFIGVVLVLLAFLLLQAHKLHGNGITYQLMNVFGALGVALSLLFGSFNASAFALEIAWMAIGIFGIVRSARRRQTERMTRPDA</sequence>
<name>A0A1H6YH95_9GAMM</name>